<dbReference type="InterPro" id="IPR016166">
    <property type="entry name" value="FAD-bd_PCMH"/>
</dbReference>
<organism evidence="8 9">
    <name type="scientific">Solitalea canadensis (strain ATCC 29591 / DSM 3403 / JCM 21819 / LMG 8368 / NBRC 15130 / NCIMB 12057 / USAM 9D)</name>
    <name type="common">Flexibacter canadensis</name>
    <dbReference type="NCBI Taxonomy" id="929556"/>
    <lineage>
        <taxon>Bacteria</taxon>
        <taxon>Pseudomonadati</taxon>
        <taxon>Bacteroidota</taxon>
        <taxon>Sphingobacteriia</taxon>
        <taxon>Sphingobacteriales</taxon>
        <taxon>Sphingobacteriaceae</taxon>
        <taxon>Solitalea</taxon>
    </lineage>
</organism>
<proteinExistence type="inferred from homology"/>
<dbReference type="Gene3D" id="3.30.70.2520">
    <property type="match status" value="1"/>
</dbReference>
<keyword evidence="3" id="KW-0285">Flavoprotein</keyword>
<evidence type="ECO:0000256" key="2">
    <source>
        <dbReference type="ARBA" id="ARBA00005466"/>
    </source>
</evidence>
<dbReference type="InterPro" id="IPR016164">
    <property type="entry name" value="FAD-linked_Oxase-like_C"/>
</dbReference>
<evidence type="ECO:0000256" key="3">
    <source>
        <dbReference type="ARBA" id="ARBA00022630"/>
    </source>
</evidence>
<dbReference type="SUPFAM" id="SSF56176">
    <property type="entry name" value="FAD-binding/transporter-associated domain-like"/>
    <property type="match status" value="1"/>
</dbReference>
<dbReference type="Pfam" id="PF01565">
    <property type="entry name" value="FAD_binding_4"/>
    <property type="match status" value="1"/>
</dbReference>
<dbReference type="AlphaFoldDB" id="H8KTJ7"/>
<evidence type="ECO:0000256" key="5">
    <source>
        <dbReference type="ARBA" id="ARBA00022827"/>
    </source>
</evidence>
<dbReference type="KEGG" id="scn:Solca_1369"/>
<evidence type="ECO:0000256" key="1">
    <source>
        <dbReference type="ARBA" id="ARBA00005147"/>
    </source>
</evidence>
<keyword evidence="9" id="KW-1185">Reference proteome</keyword>
<accession>H8KTJ7</accession>
<dbReference type="InterPro" id="IPR010031">
    <property type="entry name" value="FAD_lactone_oxidase-like"/>
</dbReference>
<dbReference type="OrthoDB" id="9800184at2"/>
<evidence type="ECO:0000256" key="4">
    <source>
        <dbReference type="ARBA" id="ARBA00022644"/>
    </source>
</evidence>
<dbReference type="Gene3D" id="1.10.45.10">
    <property type="entry name" value="Vanillyl-alcohol Oxidase, Chain A, domain 4"/>
    <property type="match status" value="1"/>
</dbReference>
<dbReference type="InterPro" id="IPR006094">
    <property type="entry name" value="Oxid_FAD_bind_N"/>
</dbReference>
<feature type="domain" description="FAD-binding PCMH-type" evidence="7">
    <location>
        <begin position="13"/>
        <end position="183"/>
    </location>
</feature>
<dbReference type="PANTHER" id="PTHR43762:SF1">
    <property type="entry name" value="D-ARABINONO-1,4-LACTONE OXIDASE"/>
    <property type="match status" value="1"/>
</dbReference>
<dbReference type="InterPro" id="IPR007173">
    <property type="entry name" value="ALO_C"/>
</dbReference>
<dbReference type="UniPathway" id="UPA00132"/>
<dbReference type="Pfam" id="PF04030">
    <property type="entry name" value="ALO"/>
    <property type="match status" value="1"/>
</dbReference>
<comment type="similarity">
    <text evidence="2">Belongs to the oxygen-dependent FAD-linked oxidoreductase family.</text>
</comment>
<dbReference type="RefSeq" id="WP_014679682.1">
    <property type="nucleotide sequence ID" value="NC_017770.1"/>
</dbReference>
<keyword evidence="6" id="KW-0560">Oxidoreductase</keyword>
<dbReference type="GO" id="GO:0019853">
    <property type="term" value="P:L-ascorbic acid biosynthetic process"/>
    <property type="evidence" value="ECO:0007669"/>
    <property type="project" value="UniProtKB-UniPathway"/>
</dbReference>
<dbReference type="HOGENOM" id="CLU_003896_4_3_10"/>
<dbReference type="NCBIfam" id="TIGR01679">
    <property type="entry name" value="bact_FAD_ox"/>
    <property type="match status" value="1"/>
</dbReference>
<keyword evidence="4" id="KW-0060">Ascorbate biosynthesis</keyword>
<evidence type="ECO:0000313" key="8">
    <source>
        <dbReference type="EMBL" id="AFD06455.1"/>
    </source>
</evidence>
<dbReference type="InterPro" id="IPR036318">
    <property type="entry name" value="FAD-bd_PCMH-like_sf"/>
</dbReference>
<dbReference type="Gene3D" id="3.30.465.10">
    <property type="match status" value="1"/>
</dbReference>
<dbReference type="InterPro" id="IPR006093">
    <property type="entry name" value="Oxy_OxRdtase_FAD_BS"/>
</dbReference>
<evidence type="ECO:0000313" key="9">
    <source>
        <dbReference type="Proteomes" id="UP000007590"/>
    </source>
</evidence>
<sequence length="437" mass="49829">MKTVNWSNWSGSVQCSPIEVLFPENEDEIISIVHMANEQGKKIRVVGSGHSFSHLIETNDYILSLDKFRGLIEVDKVNMRVRVKAGTKIKEFGALLFEQGLAQENLGDIDVQSLAGAISTGTHGTGTAFGNLSTQLTAIRFINGKGDIITCSATENADIFKAAQIGLGTLGIITELTFKALPAYKLEFTSAKESLDDVLENYNRYNRAHRNFEFYWFPHTNIVQTKFSNVTDLPAKDYGTANYMTDMLLENHAFGALSKLTNWFPKSSKTIAQISAKAVSTSHKINWSHKVYALPRLVKFHEMEYNIPIEAFKEVKRDVQKAFEKNKFDVHFPTENRFVKGDDIWLSPAYERDSAYIAFHVYKLNPYKDYFKVMEDICTAAGGRPHWGKMHTRTSKDFEHLYPKWNDFHKIRAQMDPNGIFMTSYMERICETSTIYQ</sequence>
<dbReference type="InterPro" id="IPR016167">
    <property type="entry name" value="FAD-bd_PCMH_sub1"/>
</dbReference>
<dbReference type="GO" id="GO:0016020">
    <property type="term" value="C:membrane"/>
    <property type="evidence" value="ECO:0007669"/>
    <property type="project" value="InterPro"/>
</dbReference>
<reference evidence="8" key="1">
    <citation type="submission" date="2012-02" db="EMBL/GenBank/DDBJ databases">
        <title>The complete genome of Solitalea canadensis DSM 3403.</title>
        <authorList>
            <consortium name="US DOE Joint Genome Institute (JGI-PGF)"/>
            <person name="Lucas S."/>
            <person name="Copeland A."/>
            <person name="Lapidus A."/>
            <person name="Glavina del Rio T."/>
            <person name="Dalin E."/>
            <person name="Tice H."/>
            <person name="Bruce D."/>
            <person name="Goodwin L."/>
            <person name="Pitluck S."/>
            <person name="Peters L."/>
            <person name="Ovchinnikova G."/>
            <person name="Lu M."/>
            <person name="Kyrpides N."/>
            <person name="Mavromatis K."/>
            <person name="Ivanova N."/>
            <person name="Brettin T."/>
            <person name="Detter J.C."/>
            <person name="Han C."/>
            <person name="Larimer F."/>
            <person name="Land M."/>
            <person name="Hauser L."/>
            <person name="Markowitz V."/>
            <person name="Cheng J.-F."/>
            <person name="Hugenholtz P."/>
            <person name="Woyke T."/>
            <person name="Wu D."/>
            <person name="Spring S."/>
            <person name="Schroeder M."/>
            <person name="Kopitz M."/>
            <person name="Brambilla E."/>
            <person name="Klenk H.-P."/>
            <person name="Eisen J.A."/>
        </authorList>
    </citation>
    <scope>NUCLEOTIDE SEQUENCE</scope>
    <source>
        <strain evidence="8">DSM 3403</strain>
    </source>
</reference>
<dbReference type="GO" id="GO:0071949">
    <property type="term" value="F:FAD binding"/>
    <property type="evidence" value="ECO:0007669"/>
    <property type="project" value="InterPro"/>
</dbReference>
<dbReference type="EMBL" id="CP003349">
    <property type="protein sequence ID" value="AFD06455.1"/>
    <property type="molecule type" value="Genomic_DNA"/>
</dbReference>
<dbReference type="Gene3D" id="3.30.43.10">
    <property type="entry name" value="Uridine Diphospho-n-acetylenolpyruvylglucosamine Reductase, domain 2"/>
    <property type="match status" value="1"/>
</dbReference>
<name>H8KTJ7_SOLCM</name>
<gene>
    <name evidence="8" type="ordered locus">Solca_1369</name>
</gene>
<dbReference type="PIRSF" id="PIRSF000136">
    <property type="entry name" value="LGO_GLO"/>
    <property type="match status" value="1"/>
</dbReference>
<dbReference type="SUPFAM" id="SSF55103">
    <property type="entry name" value="FAD-linked oxidases, C-terminal domain"/>
    <property type="match status" value="1"/>
</dbReference>
<evidence type="ECO:0000256" key="6">
    <source>
        <dbReference type="ARBA" id="ARBA00023002"/>
    </source>
</evidence>
<dbReference type="PROSITE" id="PS00862">
    <property type="entry name" value="OX2_COVAL_FAD"/>
    <property type="match status" value="1"/>
</dbReference>
<dbReference type="eggNOG" id="COG0277">
    <property type="taxonomic scope" value="Bacteria"/>
</dbReference>
<dbReference type="PROSITE" id="PS51387">
    <property type="entry name" value="FAD_PCMH"/>
    <property type="match status" value="1"/>
</dbReference>
<dbReference type="PANTHER" id="PTHR43762">
    <property type="entry name" value="L-GULONOLACTONE OXIDASE"/>
    <property type="match status" value="1"/>
</dbReference>
<comment type="pathway">
    <text evidence="1">Cofactor biosynthesis; L-ascorbate biosynthesis.</text>
</comment>
<keyword evidence="5" id="KW-0274">FAD</keyword>
<dbReference type="InterPro" id="IPR016169">
    <property type="entry name" value="FAD-bd_PCMH_sub2"/>
</dbReference>
<dbReference type="GO" id="GO:0003885">
    <property type="term" value="F:D-arabinono-1,4-lactone oxidase activity"/>
    <property type="evidence" value="ECO:0007669"/>
    <property type="project" value="InterPro"/>
</dbReference>
<dbReference type="STRING" id="929556.Solca_1369"/>
<evidence type="ECO:0000259" key="7">
    <source>
        <dbReference type="PROSITE" id="PS51387"/>
    </source>
</evidence>
<dbReference type="InterPro" id="IPR016171">
    <property type="entry name" value="Vanillyl_alc_oxidase_C-sub2"/>
</dbReference>
<dbReference type="Proteomes" id="UP000007590">
    <property type="component" value="Chromosome"/>
</dbReference>
<protein>
    <submittedName>
        <fullName evidence="8">FAD-linked oxidoreductase</fullName>
    </submittedName>
</protein>